<accession>A0A9W4E726</accession>
<organism evidence="2 3">
    <name type="scientific">Actinacidiphila cocklensis</name>
    <dbReference type="NCBI Taxonomy" id="887465"/>
    <lineage>
        <taxon>Bacteria</taxon>
        <taxon>Bacillati</taxon>
        <taxon>Actinomycetota</taxon>
        <taxon>Actinomycetes</taxon>
        <taxon>Kitasatosporales</taxon>
        <taxon>Streptomycetaceae</taxon>
        <taxon>Actinacidiphila</taxon>
    </lineage>
</organism>
<gene>
    <name evidence="2" type="ORF">SCOCK_260005</name>
</gene>
<dbReference type="EMBL" id="CAJSLV010000055">
    <property type="protein sequence ID" value="CAG6394311.1"/>
    <property type="molecule type" value="Genomic_DNA"/>
</dbReference>
<dbReference type="AlphaFoldDB" id="A0A9W4E726"/>
<feature type="compositionally biased region" description="Polar residues" evidence="1">
    <location>
        <begin position="11"/>
        <end position="33"/>
    </location>
</feature>
<reference evidence="2" key="1">
    <citation type="submission" date="2021-05" db="EMBL/GenBank/DDBJ databases">
        <authorList>
            <person name="Arsene-Ploetze F."/>
        </authorList>
    </citation>
    <scope>NUCLEOTIDE SEQUENCE</scope>
    <source>
        <strain evidence="2">DSM 42138</strain>
    </source>
</reference>
<dbReference type="Proteomes" id="UP001152519">
    <property type="component" value="Unassembled WGS sequence"/>
</dbReference>
<feature type="region of interest" description="Disordered" evidence="1">
    <location>
        <begin position="1"/>
        <end position="61"/>
    </location>
</feature>
<protein>
    <submittedName>
        <fullName evidence="2">Uncharacterized protein</fullName>
    </submittedName>
</protein>
<name>A0A9W4E726_9ACTN</name>
<evidence type="ECO:0000256" key="1">
    <source>
        <dbReference type="SAM" id="MobiDB-lite"/>
    </source>
</evidence>
<sequence length="61" mass="6397">MTHRNAAGERNSASNTPRCMTQPFRSPSQNGHKSSAKYPTMVPGNTAGQAVAHGSAPTGMR</sequence>
<comment type="caution">
    <text evidence="2">The sequence shown here is derived from an EMBL/GenBank/DDBJ whole genome shotgun (WGS) entry which is preliminary data.</text>
</comment>
<evidence type="ECO:0000313" key="2">
    <source>
        <dbReference type="EMBL" id="CAG6394311.1"/>
    </source>
</evidence>
<proteinExistence type="predicted"/>
<evidence type="ECO:0000313" key="3">
    <source>
        <dbReference type="Proteomes" id="UP001152519"/>
    </source>
</evidence>
<keyword evidence="3" id="KW-1185">Reference proteome</keyword>